<feature type="transmembrane region" description="Helical" evidence="1">
    <location>
        <begin position="99"/>
        <end position="117"/>
    </location>
</feature>
<organism evidence="3 4">
    <name type="scientific">Erythrobacter mangrovi</name>
    <dbReference type="NCBI Taxonomy" id="2739433"/>
    <lineage>
        <taxon>Bacteria</taxon>
        <taxon>Pseudomonadati</taxon>
        <taxon>Pseudomonadota</taxon>
        <taxon>Alphaproteobacteria</taxon>
        <taxon>Sphingomonadales</taxon>
        <taxon>Erythrobacteraceae</taxon>
        <taxon>Erythrobacter/Porphyrobacter group</taxon>
        <taxon>Erythrobacter</taxon>
    </lineage>
</organism>
<evidence type="ECO:0000256" key="1">
    <source>
        <dbReference type="SAM" id="Phobius"/>
    </source>
</evidence>
<dbReference type="PANTHER" id="PTHR21621:SF0">
    <property type="entry name" value="BETA-CITRYLGLUTAMATE SYNTHASE B-RELATED"/>
    <property type="match status" value="1"/>
</dbReference>
<feature type="domain" description="Alpha-L-glutamate ligase-related protein ATP-grasp" evidence="2">
    <location>
        <begin position="188"/>
        <end position="425"/>
    </location>
</feature>
<evidence type="ECO:0000313" key="4">
    <source>
        <dbReference type="Proteomes" id="UP000504693"/>
    </source>
</evidence>
<proteinExistence type="predicted"/>
<gene>
    <name evidence="3" type="ORF">HQR01_14170</name>
</gene>
<keyword evidence="1" id="KW-1133">Transmembrane helix</keyword>
<dbReference type="Proteomes" id="UP000504693">
    <property type="component" value="Chromosome"/>
</dbReference>
<dbReference type="SUPFAM" id="SSF56059">
    <property type="entry name" value="Glutathione synthetase ATP-binding domain-like"/>
    <property type="match status" value="1"/>
</dbReference>
<keyword evidence="4" id="KW-1185">Reference proteome</keyword>
<dbReference type="Pfam" id="PF14397">
    <property type="entry name" value="ATPgrasp_ST"/>
    <property type="match status" value="1"/>
</dbReference>
<dbReference type="GO" id="GO:0018169">
    <property type="term" value="F:ribosomal S6-glutamic acid ligase activity"/>
    <property type="evidence" value="ECO:0007669"/>
    <property type="project" value="TreeGrafter"/>
</dbReference>
<dbReference type="InterPro" id="IPR039523">
    <property type="entry name" value="RimK-rel_E_lig_ATP-grasp"/>
</dbReference>
<sequence length="452" mass="51312">MTNLGGTSCKTQADEVTISHIWATAINELLGPDVDGGHAGRIQRPTIYININSKGRSLDMIDRLYDFIRFNFAIFPGVFKYKSADFLNEYYLYRNSRHGFVSILLNSVVYLVFSFYVRFRAHRVSGRWVKNAKWRRWSTVVGIRYFTDPNDLAMFNIRTRKQLSDLYRRFEHIGCGRFIDDKMASDPTLFHDKFAFAQFCEEHGIPHPQIFAYVHDGKLDSFRRFDDQQVLIAKPTYGTGGNGVFEVNLEHAARLGDDGLRRFIGRIIDDPSRPYILQQRVYPSSDVAELAIDCLPTARVTTMLNERGEPEVVTSVMRFASQPGTVADNAHLGGLMAAIDPDSGELSAARYRSRQGEFAVHPFNSAQIQGKTLERWAEIKDVALRAHREFLKSFVQIGWDIGLAEQPLVLEINARPDLALAQRASNTLIGSSRYGELISHHISRRISELQAA</sequence>
<dbReference type="AlphaFoldDB" id="A0A7D3XK26"/>
<dbReference type="RefSeq" id="WP_173215663.1">
    <property type="nucleotide sequence ID" value="NZ_CP053921.1"/>
</dbReference>
<dbReference type="EMBL" id="CP053921">
    <property type="protein sequence ID" value="QKG72419.1"/>
    <property type="molecule type" value="Genomic_DNA"/>
</dbReference>
<dbReference type="PANTHER" id="PTHR21621">
    <property type="entry name" value="RIBOSOMAL PROTEIN S6 MODIFICATION PROTEIN"/>
    <property type="match status" value="1"/>
</dbReference>
<dbReference type="GO" id="GO:0009432">
    <property type="term" value="P:SOS response"/>
    <property type="evidence" value="ECO:0007669"/>
    <property type="project" value="TreeGrafter"/>
</dbReference>
<keyword evidence="1" id="KW-0812">Transmembrane</keyword>
<name>A0A7D3XK26_9SPHN</name>
<accession>A0A7D3XK26</accession>
<reference evidence="3 4" key="1">
    <citation type="submission" date="2020-05" db="EMBL/GenBank/DDBJ databases">
        <title>Erythrobacter mangrovi sp. nov., isolated from rhizosphere soil of mangrove plant (Kandelia candel).</title>
        <authorList>
            <person name="Ye Y.H."/>
        </authorList>
    </citation>
    <scope>NUCLEOTIDE SEQUENCE [LARGE SCALE GENOMIC DNA]</scope>
    <source>
        <strain evidence="3 4">EB310</strain>
    </source>
</reference>
<keyword evidence="1" id="KW-0472">Membrane</keyword>
<protein>
    <recommendedName>
        <fullName evidence="2">Alpha-L-glutamate ligase-related protein ATP-grasp domain-containing protein</fullName>
    </recommendedName>
</protein>
<evidence type="ECO:0000259" key="2">
    <source>
        <dbReference type="Pfam" id="PF14397"/>
    </source>
</evidence>
<dbReference type="KEGG" id="emv:HQR01_14170"/>
<evidence type="ECO:0000313" key="3">
    <source>
        <dbReference type="EMBL" id="QKG72419.1"/>
    </source>
</evidence>
<dbReference type="GO" id="GO:0005737">
    <property type="term" value="C:cytoplasm"/>
    <property type="evidence" value="ECO:0007669"/>
    <property type="project" value="TreeGrafter"/>
</dbReference>